<gene>
    <name evidence="3" type="ordered locus">Nwat_1974</name>
</gene>
<dbReference type="InterPro" id="IPR025498">
    <property type="entry name" value="DUF4389"/>
</dbReference>
<feature type="compositionally biased region" description="Polar residues" evidence="1">
    <location>
        <begin position="130"/>
        <end position="144"/>
    </location>
</feature>
<organism evidence="3 4">
    <name type="scientific">Nitrosococcus watsoni (strain C-113)</name>
    <dbReference type="NCBI Taxonomy" id="105559"/>
    <lineage>
        <taxon>Bacteria</taxon>
        <taxon>Pseudomonadati</taxon>
        <taxon>Pseudomonadota</taxon>
        <taxon>Gammaproteobacteria</taxon>
        <taxon>Chromatiales</taxon>
        <taxon>Chromatiaceae</taxon>
        <taxon>Nitrosococcus</taxon>
    </lineage>
</organism>
<dbReference type="Pfam" id="PF14333">
    <property type="entry name" value="DUF4389"/>
    <property type="match status" value="1"/>
</dbReference>
<accession>D8K7D2</accession>
<evidence type="ECO:0000256" key="2">
    <source>
        <dbReference type="SAM" id="Phobius"/>
    </source>
</evidence>
<dbReference type="RefSeq" id="WP_013220900.1">
    <property type="nucleotide sequence ID" value="NC_014315.1"/>
</dbReference>
<dbReference type="Proteomes" id="UP000000393">
    <property type="component" value="Chromosome"/>
</dbReference>
<evidence type="ECO:0000313" key="3">
    <source>
        <dbReference type="EMBL" id="ADJ28809.1"/>
    </source>
</evidence>
<dbReference type="STRING" id="105559.Nwat_1974"/>
<evidence type="ECO:0000313" key="4">
    <source>
        <dbReference type="Proteomes" id="UP000000393"/>
    </source>
</evidence>
<keyword evidence="4" id="KW-1185">Reference proteome</keyword>
<dbReference type="HOGENOM" id="CLU_1720410_0_0_6"/>
<protein>
    <recommendedName>
        <fullName evidence="5">Lipase</fullName>
    </recommendedName>
</protein>
<keyword evidence="2" id="KW-0812">Transmembrane</keyword>
<dbReference type="OrthoDB" id="5766995at2"/>
<reference evidence="3 4" key="1">
    <citation type="submission" date="2010-06" db="EMBL/GenBank/DDBJ databases">
        <title>Complete sequence of chromosome of Nitrosococcus watsoni C-113.</title>
        <authorList>
            <consortium name="US DOE Joint Genome Institute"/>
            <person name="Lucas S."/>
            <person name="Copeland A."/>
            <person name="Lapidus A."/>
            <person name="Cheng J.-F."/>
            <person name="Bruce D."/>
            <person name="Goodwin L."/>
            <person name="Pitluck S."/>
            <person name="Malfatti S.A."/>
            <person name="Chain P.S.G."/>
            <person name="Land M."/>
            <person name="Hauser L."/>
            <person name="Kyrpides N."/>
            <person name="Ivanova N."/>
            <person name="Cambell M.A."/>
            <person name="Heidelberg J.F."/>
            <person name="Klotz M.G."/>
            <person name="Woyke T."/>
        </authorList>
    </citation>
    <scope>NUCLEOTIDE SEQUENCE [LARGE SCALE GENOMIC DNA]</scope>
    <source>
        <strain evidence="3 4">C-113</strain>
    </source>
</reference>
<dbReference type="AlphaFoldDB" id="D8K7D2"/>
<dbReference type="eggNOG" id="ENOG50332F0">
    <property type="taxonomic scope" value="Bacteria"/>
</dbReference>
<feature type="transmembrane region" description="Helical" evidence="2">
    <location>
        <begin position="22"/>
        <end position="49"/>
    </location>
</feature>
<keyword evidence="2" id="KW-0472">Membrane</keyword>
<keyword evidence="2" id="KW-1133">Transmembrane helix</keyword>
<dbReference type="KEGG" id="nwa:Nwat_1974"/>
<name>D8K7D2_NITWC</name>
<evidence type="ECO:0000256" key="1">
    <source>
        <dbReference type="SAM" id="MobiDB-lite"/>
    </source>
</evidence>
<sequence>MINKENSNLTQNLKNSAFWKRLLFMILFAVAYTFAEFAVWAAVIFLIFYNLLTGGSNERAVTFGRQASAYIYHLLLYLTYNTEERPFPFSDWPRPENMPTGLGYPLTPNPGEATPGRNPSPQPPNPTTGAAQSVSETTATNPNPTFRKDESSPTE</sequence>
<feature type="compositionally biased region" description="Basic and acidic residues" evidence="1">
    <location>
        <begin position="146"/>
        <end position="155"/>
    </location>
</feature>
<feature type="region of interest" description="Disordered" evidence="1">
    <location>
        <begin position="88"/>
        <end position="155"/>
    </location>
</feature>
<proteinExistence type="predicted"/>
<dbReference type="EMBL" id="CP002086">
    <property type="protein sequence ID" value="ADJ28809.1"/>
    <property type="molecule type" value="Genomic_DNA"/>
</dbReference>
<evidence type="ECO:0008006" key="5">
    <source>
        <dbReference type="Google" id="ProtNLM"/>
    </source>
</evidence>